<dbReference type="GO" id="GO:0003676">
    <property type="term" value="F:nucleic acid binding"/>
    <property type="evidence" value="ECO:0007669"/>
    <property type="project" value="InterPro"/>
</dbReference>
<accession>A0AA47MYM9</accession>
<dbReference type="Pfam" id="PF18701">
    <property type="entry name" value="DUF5641"/>
    <property type="match status" value="1"/>
</dbReference>
<dbReference type="GO" id="GO:0015074">
    <property type="term" value="P:DNA integration"/>
    <property type="evidence" value="ECO:0007669"/>
    <property type="project" value="InterPro"/>
</dbReference>
<sequence length="288" mass="32174">MDADAYLMALRRFIARRGHPAKLWLDRGTNFKGGERELREAFASMAPVLQNQLARQQIKFCFNPPPAPHFGGVWEREICSVKTALYTCVGAQSLPEEVLLTVLLEVEAILNSKPLGYVSADIADIDPVTPNSLLMGRPDGALPQVVYPNTEILSRRRWRHSQVLVDHFWSRFIREYLPGLQTRQKWQASPPELLEKAVVLMVDPQLPRALWPIGHVTRVHCSNDGCIRSADVNIKGHVYTRPVARLVMLITLPSGEDDESPTPDLPVRPMLANVPCTFGGGCRSGPTQ</sequence>
<protein>
    <recommendedName>
        <fullName evidence="1">Integrase catalytic domain-containing protein</fullName>
    </recommendedName>
</protein>
<dbReference type="AlphaFoldDB" id="A0AA47MYM9"/>
<gene>
    <name evidence="2" type="ORF">N1851_010999</name>
</gene>
<name>A0AA47MYM9_MERPO</name>
<organism evidence="2 3">
    <name type="scientific">Merluccius polli</name>
    <name type="common">Benguela hake</name>
    <name type="synonym">Merluccius cadenati</name>
    <dbReference type="NCBI Taxonomy" id="89951"/>
    <lineage>
        <taxon>Eukaryota</taxon>
        <taxon>Metazoa</taxon>
        <taxon>Chordata</taxon>
        <taxon>Craniata</taxon>
        <taxon>Vertebrata</taxon>
        <taxon>Euteleostomi</taxon>
        <taxon>Actinopterygii</taxon>
        <taxon>Neopterygii</taxon>
        <taxon>Teleostei</taxon>
        <taxon>Neoteleostei</taxon>
        <taxon>Acanthomorphata</taxon>
        <taxon>Zeiogadaria</taxon>
        <taxon>Gadariae</taxon>
        <taxon>Gadiformes</taxon>
        <taxon>Gadoidei</taxon>
        <taxon>Merlucciidae</taxon>
        <taxon>Merluccius</taxon>
    </lineage>
</organism>
<evidence type="ECO:0000259" key="1">
    <source>
        <dbReference type="PROSITE" id="PS50994"/>
    </source>
</evidence>
<feature type="domain" description="Integrase catalytic" evidence="1">
    <location>
        <begin position="1"/>
        <end position="138"/>
    </location>
</feature>
<dbReference type="PROSITE" id="PS50994">
    <property type="entry name" value="INTEGRASE"/>
    <property type="match status" value="1"/>
</dbReference>
<keyword evidence="3" id="KW-1185">Reference proteome</keyword>
<dbReference type="Gene3D" id="3.30.420.10">
    <property type="entry name" value="Ribonuclease H-like superfamily/Ribonuclease H"/>
    <property type="match status" value="1"/>
</dbReference>
<dbReference type="InterPro" id="IPR040676">
    <property type="entry name" value="DUF5641"/>
</dbReference>
<dbReference type="InterPro" id="IPR036397">
    <property type="entry name" value="RNaseH_sf"/>
</dbReference>
<dbReference type="Proteomes" id="UP001174136">
    <property type="component" value="Unassembled WGS sequence"/>
</dbReference>
<dbReference type="PANTHER" id="PTHR47331">
    <property type="entry name" value="PHD-TYPE DOMAIN-CONTAINING PROTEIN"/>
    <property type="match status" value="1"/>
</dbReference>
<dbReference type="SUPFAM" id="SSF53098">
    <property type="entry name" value="Ribonuclease H-like"/>
    <property type="match status" value="1"/>
</dbReference>
<dbReference type="InterPro" id="IPR012337">
    <property type="entry name" value="RNaseH-like_sf"/>
</dbReference>
<evidence type="ECO:0000313" key="2">
    <source>
        <dbReference type="EMBL" id="KAK0148669.1"/>
    </source>
</evidence>
<evidence type="ECO:0000313" key="3">
    <source>
        <dbReference type="Proteomes" id="UP001174136"/>
    </source>
</evidence>
<dbReference type="InterPro" id="IPR001584">
    <property type="entry name" value="Integrase_cat-core"/>
</dbReference>
<dbReference type="EMBL" id="JAOPHQ010002004">
    <property type="protein sequence ID" value="KAK0148669.1"/>
    <property type="molecule type" value="Genomic_DNA"/>
</dbReference>
<proteinExistence type="predicted"/>
<reference evidence="2" key="1">
    <citation type="journal article" date="2023" name="Front. Mar. Sci.">
        <title>A new Merluccius polli reference genome to investigate the effects of global change in West African waters.</title>
        <authorList>
            <person name="Mateo J.L."/>
            <person name="Blanco-Fernandez C."/>
            <person name="Garcia-Vazquez E."/>
            <person name="Machado-Schiaffino G."/>
        </authorList>
    </citation>
    <scope>NUCLEOTIDE SEQUENCE</scope>
    <source>
        <strain evidence="2">C29</strain>
        <tissue evidence="2">Fin</tissue>
    </source>
</reference>
<dbReference type="PANTHER" id="PTHR47331:SF1">
    <property type="entry name" value="GAG-LIKE PROTEIN"/>
    <property type="match status" value="1"/>
</dbReference>
<comment type="caution">
    <text evidence="2">The sequence shown here is derived from an EMBL/GenBank/DDBJ whole genome shotgun (WGS) entry which is preliminary data.</text>
</comment>